<evidence type="ECO:0000256" key="2">
    <source>
        <dbReference type="ARBA" id="ARBA00022556"/>
    </source>
</evidence>
<dbReference type="InterPro" id="IPR007691">
    <property type="entry name" value="LpxD"/>
</dbReference>
<evidence type="ECO:0000256" key="1">
    <source>
        <dbReference type="ARBA" id="ARBA00022516"/>
    </source>
</evidence>
<dbReference type="Pfam" id="PF00132">
    <property type="entry name" value="Hexapep"/>
    <property type="match status" value="2"/>
</dbReference>
<evidence type="ECO:0000256" key="6">
    <source>
        <dbReference type="ARBA" id="ARBA00023315"/>
    </source>
</evidence>
<keyword evidence="6 7" id="KW-0012">Acyltransferase</keyword>
<feature type="active site" description="Proton acceptor" evidence="7">
    <location>
        <position position="246"/>
    </location>
</feature>
<dbReference type="GO" id="GO:0009245">
    <property type="term" value="P:lipid A biosynthetic process"/>
    <property type="evidence" value="ECO:0007669"/>
    <property type="project" value="UniProtKB-UniRule"/>
</dbReference>
<keyword evidence="2 7" id="KW-0441">Lipid A biosynthesis</keyword>
<dbReference type="UniPathway" id="UPA00973"/>
<dbReference type="Pfam" id="PF04613">
    <property type="entry name" value="LpxD"/>
    <property type="match status" value="1"/>
</dbReference>
<proteinExistence type="inferred from homology"/>
<dbReference type="InterPro" id="IPR001451">
    <property type="entry name" value="Hexapep"/>
</dbReference>
<accession>A0A7X1B591</accession>
<dbReference type="Gene3D" id="2.160.10.10">
    <property type="entry name" value="Hexapeptide repeat proteins"/>
    <property type="match status" value="1"/>
</dbReference>
<evidence type="ECO:0000256" key="3">
    <source>
        <dbReference type="ARBA" id="ARBA00022679"/>
    </source>
</evidence>
<organism evidence="9 10">
    <name type="scientific">Pelagicoccus albus</name>
    <dbReference type="NCBI Taxonomy" id="415222"/>
    <lineage>
        <taxon>Bacteria</taxon>
        <taxon>Pseudomonadati</taxon>
        <taxon>Verrucomicrobiota</taxon>
        <taxon>Opitutia</taxon>
        <taxon>Puniceicoccales</taxon>
        <taxon>Pelagicoccaceae</taxon>
        <taxon>Pelagicoccus</taxon>
    </lineage>
</organism>
<comment type="similarity">
    <text evidence="7">Belongs to the transferase hexapeptide repeat family. LpxD subfamily.</text>
</comment>
<dbReference type="CDD" id="cd03352">
    <property type="entry name" value="LbH_LpxD"/>
    <property type="match status" value="1"/>
</dbReference>
<dbReference type="InterPro" id="IPR011004">
    <property type="entry name" value="Trimer_LpxA-like_sf"/>
</dbReference>
<dbReference type="NCBIfam" id="TIGR01853">
    <property type="entry name" value="lipid_A_lpxD"/>
    <property type="match status" value="1"/>
</dbReference>
<evidence type="ECO:0000256" key="4">
    <source>
        <dbReference type="ARBA" id="ARBA00022737"/>
    </source>
</evidence>
<evidence type="ECO:0000259" key="8">
    <source>
        <dbReference type="Pfam" id="PF04613"/>
    </source>
</evidence>
<dbReference type="SUPFAM" id="SSF51161">
    <property type="entry name" value="Trimeric LpxA-like enzymes"/>
    <property type="match status" value="1"/>
</dbReference>
<dbReference type="Proteomes" id="UP000526501">
    <property type="component" value="Unassembled WGS sequence"/>
</dbReference>
<comment type="pathway">
    <text evidence="7">Bacterial outer membrane biogenesis; LPS lipid A biosynthesis.</text>
</comment>
<name>A0A7X1B591_9BACT</name>
<dbReference type="GO" id="GO:0016020">
    <property type="term" value="C:membrane"/>
    <property type="evidence" value="ECO:0007669"/>
    <property type="project" value="GOC"/>
</dbReference>
<dbReference type="GO" id="GO:0103118">
    <property type="term" value="F:UDP-3-O-[(3R)-3-hydroxyacyl]-glucosamine N-acyltransferase activity"/>
    <property type="evidence" value="ECO:0007669"/>
    <property type="project" value="UniProtKB-EC"/>
</dbReference>
<comment type="subunit">
    <text evidence="7">Homotrimer.</text>
</comment>
<dbReference type="RefSeq" id="WP_185658526.1">
    <property type="nucleotide sequence ID" value="NZ_CAWPOO010000001.1"/>
</dbReference>
<evidence type="ECO:0000256" key="7">
    <source>
        <dbReference type="HAMAP-Rule" id="MF_00523"/>
    </source>
</evidence>
<comment type="catalytic activity">
    <reaction evidence="7">
        <text>a UDP-3-O-[(3R)-3-hydroxyacyl]-alpha-D-glucosamine + a (3R)-hydroxyacyl-[ACP] = a UDP-2-N,3-O-bis[(3R)-3-hydroxyacyl]-alpha-D-glucosamine + holo-[ACP] + H(+)</text>
        <dbReference type="Rhea" id="RHEA:53836"/>
        <dbReference type="Rhea" id="RHEA-COMP:9685"/>
        <dbReference type="Rhea" id="RHEA-COMP:9945"/>
        <dbReference type="ChEBI" id="CHEBI:15378"/>
        <dbReference type="ChEBI" id="CHEBI:64479"/>
        <dbReference type="ChEBI" id="CHEBI:78827"/>
        <dbReference type="ChEBI" id="CHEBI:137740"/>
        <dbReference type="ChEBI" id="CHEBI:137748"/>
        <dbReference type="EC" id="2.3.1.191"/>
    </reaction>
</comment>
<sequence length="347" mass="36444">MHISLTLNSVLDRVDYSSFDGDLGVRRITGVASLEEAKQGDATFVASSKYLDQLNGSFASLAIIPEDLEVTPKAGQLFLRVKNPSIEIAKLCEMISQEMWSKPPAGIHRFADISPTASIHPTATIGAFVTVAAGAEVGPGCVIGSGSYIGVGCKLDENCFLSARVTLERDTVLGARVRLHSGVVLGSDGFGYEFEGGRHRKVPQVGSVQVGDDVEIGANTTVDRGRFGPTRIGEGSKIDNLVQVGHNVTVGKHNILCSQVGIAGSTKLGDYVVMGGRAGASGHLTIGSGAQLSGQCVAFSDLEGGAKYGGAPAVPLVAYQRITVVTRKLPELFKRLNKLEAQLLEAH</sequence>
<keyword evidence="3 7" id="KW-0808">Transferase</keyword>
<feature type="domain" description="UDP-3-O-[3-hydroxymyristoyl] glucosamine N-acyltransferase non-repeat region" evidence="8">
    <location>
        <begin position="27"/>
        <end position="93"/>
    </location>
</feature>
<dbReference type="NCBIfam" id="NF002060">
    <property type="entry name" value="PRK00892.1"/>
    <property type="match status" value="1"/>
</dbReference>
<evidence type="ECO:0000256" key="5">
    <source>
        <dbReference type="ARBA" id="ARBA00023098"/>
    </source>
</evidence>
<dbReference type="EMBL" id="JACHVC010000001">
    <property type="protein sequence ID" value="MBC2604635.1"/>
    <property type="molecule type" value="Genomic_DNA"/>
</dbReference>
<dbReference type="AlphaFoldDB" id="A0A7X1B591"/>
<dbReference type="EC" id="2.3.1.191" evidence="7"/>
<keyword evidence="10" id="KW-1185">Reference proteome</keyword>
<keyword evidence="5 7" id="KW-0443">Lipid metabolism</keyword>
<protein>
    <recommendedName>
        <fullName evidence="7">UDP-3-O-acylglucosamine N-acyltransferase</fullName>
        <ecNumber evidence="7">2.3.1.191</ecNumber>
    </recommendedName>
</protein>
<keyword evidence="4 7" id="KW-0677">Repeat</keyword>
<dbReference type="InterPro" id="IPR020573">
    <property type="entry name" value="UDP_GlcNAc_AcTrfase_non-rep"/>
</dbReference>
<dbReference type="PANTHER" id="PTHR43378:SF2">
    <property type="entry name" value="UDP-3-O-ACYLGLUCOSAMINE N-ACYLTRANSFERASE 1, MITOCHONDRIAL-RELATED"/>
    <property type="match status" value="1"/>
</dbReference>
<dbReference type="HAMAP" id="MF_00523">
    <property type="entry name" value="LpxD"/>
    <property type="match status" value="1"/>
</dbReference>
<keyword evidence="1 7" id="KW-0444">Lipid biosynthesis</keyword>
<evidence type="ECO:0000313" key="9">
    <source>
        <dbReference type="EMBL" id="MBC2604635.1"/>
    </source>
</evidence>
<reference evidence="9 10" key="1">
    <citation type="submission" date="2020-07" db="EMBL/GenBank/DDBJ databases">
        <authorList>
            <person name="Feng X."/>
        </authorList>
    </citation>
    <scope>NUCLEOTIDE SEQUENCE [LARGE SCALE GENOMIC DNA]</scope>
    <source>
        <strain evidence="9 10">JCM23202</strain>
    </source>
</reference>
<comment type="function">
    <text evidence="7">Catalyzes the N-acylation of UDP-3-O-acylglucosamine using 3-hydroxyacyl-ACP as the acyl donor. Is involved in the biosynthesis of lipid A, a phosphorylated glycolipid that anchors the lipopolysaccharide to the outer membrane of the cell.</text>
</comment>
<dbReference type="PANTHER" id="PTHR43378">
    <property type="entry name" value="UDP-3-O-ACYLGLUCOSAMINE N-ACYLTRANSFERASE"/>
    <property type="match status" value="1"/>
</dbReference>
<evidence type="ECO:0000313" key="10">
    <source>
        <dbReference type="Proteomes" id="UP000526501"/>
    </source>
</evidence>
<gene>
    <name evidence="7 9" type="primary">lpxD</name>
    <name evidence="9" type="ORF">H5P27_01050</name>
</gene>
<dbReference type="GO" id="GO:0016410">
    <property type="term" value="F:N-acyltransferase activity"/>
    <property type="evidence" value="ECO:0007669"/>
    <property type="project" value="InterPro"/>
</dbReference>
<dbReference type="Gene3D" id="3.40.1390.10">
    <property type="entry name" value="MurE/MurF, N-terminal domain"/>
    <property type="match status" value="1"/>
</dbReference>
<comment type="caution">
    <text evidence="9">The sequence shown here is derived from an EMBL/GenBank/DDBJ whole genome shotgun (WGS) entry which is preliminary data.</text>
</comment>